<protein>
    <recommendedName>
        <fullName evidence="4">DUF1648 domain-containing protein</fullName>
    </recommendedName>
</protein>
<keyword evidence="1" id="KW-0812">Transmembrane</keyword>
<proteinExistence type="predicted"/>
<dbReference type="EMBL" id="JACJJW010000011">
    <property type="protein sequence ID" value="MBM6758227.1"/>
    <property type="molecule type" value="Genomic_DNA"/>
</dbReference>
<comment type="caution">
    <text evidence="2">The sequence shown here is derived from an EMBL/GenBank/DDBJ whole genome shotgun (WGS) entry which is preliminary data.</text>
</comment>
<dbReference type="Proteomes" id="UP000703295">
    <property type="component" value="Unassembled WGS sequence"/>
</dbReference>
<reference evidence="2 3" key="1">
    <citation type="journal article" date="2021" name="Sci. Rep.">
        <title>The distribution of antibiotic resistance genes in chicken gut microbiota commensals.</title>
        <authorList>
            <person name="Juricova H."/>
            <person name="Matiasovicova J."/>
            <person name="Kubasova T."/>
            <person name="Cejkova D."/>
            <person name="Rychlik I."/>
        </authorList>
    </citation>
    <scope>NUCLEOTIDE SEQUENCE [LARGE SCALE GENOMIC DNA]</scope>
    <source>
        <strain evidence="2 3">An801</strain>
    </source>
</reference>
<feature type="transmembrane region" description="Helical" evidence="1">
    <location>
        <begin position="21"/>
        <end position="42"/>
    </location>
</feature>
<evidence type="ECO:0008006" key="4">
    <source>
        <dbReference type="Google" id="ProtNLM"/>
    </source>
</evidence>
<name>A0ABS2EU72_9BACE</name>
<evidence type="ECO:0000256" key="1">
    <source>
        <dbReference type="SAM" id="Phobius"/>
    </source>
</evidence>
<keyword evidence="1" id="KW-0472">Membrane</keyword>
<sequence length="151" mass="17275">MINLGFYSGSGRDVRYQRTMFDYLLTGIAFLPVLVGWIYILYRSEQTGGLFFQENGAAGFVMLLLFLVLGCSMFVPVRYYRFAFRVTEANVGRQYVLAIRLCQFWNVAIGCMNLGKLLAETCENAIYFSVFGVVLMAFTFVVYSVLAYKMR</sequence>
<keyword evidence="3" id="KW-1185">Reference proteome</keyword>
<keyword evidence="1" id="KW-1133">Transmembrane helix</keyword>
<gene>
    <name evidence="2" type="ORF">H6A31_05965</name>
</gene>
<evidence type="ECO:0000313" key="3">
    <source>
        <dbReference type="Proteomes" id="UP000703295"/>
    </source>
</evidence>
<feature type="transmembrane region" description="Helical" evidence="1">
    <location>
        <begin position="125"/>
        <end position="148"/>
    </location>
</feature>
<organism evidence="2 3">
    <name type="scientific">Bacteroides mediterraneensis</name>
    <dbReference type="NCBI Taxonomy" id="1841856"/>
    <lineage>
        <taxon>Bacteria</taxon>
        <taxon>Pseudomonadati</taxon>
        <taxon>Bacteroidota</taxon>
        <taxon>Bacteroidia</taxon>
        <taxon>Bacteroidales</taxon>
        <taxon>Bacteroidaceae</taxon>
        <taxon>Bacteroides</taxon>
    </lineage>
</organism>
<feature type="transmembrane region" description="Helical" evidence="1">
    <location>
        <begin position="97"/>
        <end position="119"/>
    </location>
</feature>
<feature type="transmembrane region" description="Helical" evidence="1">
    <location>
        <begin position="57"/>
        <end position="77"/>
    </location>
</feature>
<evidence type="ECO:0000313" key="2">
    <source>
        <dbReference type="EMBL" id="MBM6758227.1"/>
    </source>
</evidence>
<accession>A0ABS2EU72</accession>